<organism evidence="2 3">
    <name type="scientific">Sphingobium lignivorans</name>
    <dbReference type="NCBI Taxonomy" id="2735886"/>
    <lineage>
        <taxon>Bacteria</taxon>
        <taxon>Pseudomonadati</taxon>
        <taxon>Pseudomonadota</taxon>
        <taxon>Alphaproteobacteria</taxon>
        <taxon>Sphingomonadales</taxon>
        <taxon>Sphingomonadaceae</taxon>
        <taxon>Sphingobium</taxon>
    </lineage>
</organism>
<dbReference type="EMBL" id="JACHKA010000001">
    <property type="protein sequence ID" value="MBB5984604.1"/>
    <property type="molecule type" value="Genomic_DNA"/>
</dbReference>
<keyword evidence="1" id="KW-0472">Membrane</keyword>
<feature type="transmembrane region" description="Helical" evidence="1">
    <location>
        <begin position="45"/>
        <end position="64"/>
    </location>
</feature>
<protein>
    <submittedName>
        <fullName evidence="2">Uncharacterized protein</fullName>
    </submittedName>
</protein>
<keyword evidence="1" id="KW-1133">Transmembrane helix</keyword>
<evidence type="ECO:0000313" key="2">
    <source>
        <dbReference type="EMBL" id="MBB5984604.1"/>
    </source>
</evidence>
<dbReference type="RefSeq" id="WP_420825217.1">
    <property type="nucleotide sequence ID" value="NZ_JACHKA010000001.1"/>
</dbReference>
<gene>
    <name evidence="2" type="ORF">HNP60_000578</name>
</gene>
<comment type="caution">
    <text evidence="2">The sequence shown here is derived from an EMBL/GenBank/DDBJ whole genome shotgun (WGS) entry which is preliminary data.</text>
</comment>
<dbReference type="Proteomes" id="UP001138540">
    <property type="component" value="Unassembled WGS sequence"/>
</dbReference>
<reference evidence="2 3" key="1">
    <citation type="submission" date="2020-08" db="EMBL/GenBank/DDBJ databases">
        <title>Exploring microbial biodiversity for novel pathways involved in the catabolism of aromatic compounds derived from lignin.</title>
        <authorList>
            <person name="Elkins J."/>
        </authorList>
    </citation>
    <scope>NUCLEOTIDE SEQUENCE [LARGE SCALE GENOMIC DNA]</scope>
    <source>
        <strain evidence="2 3">B1D3A</strain>
    </source>
</reference>
<feature type="transmembrane region" description="Helical" evidence="1">
    <location>
        <begin position="71"/>
        <end position="89"/>
    </location>
</feature>
<proteinExistence type="predicted"/>
<keyword evidence="1" id="KW-0812">Transmembrane</keyword>
<name>A0ABR6NBE0_9SPHN</name>
<evidence type="ECO:0000256" key="1">
    <source>
        <dbReference type="SAM" id="Phobius"/>
    </source>
</evidence>
<sequence>MGRGALAKTSREAHGARMVSLLSVLIGAVALILAIPAIIPGLGWANWLIVPLALFGALVGQFASGNGARNFCLAVAAFGMLRLWAGGGLF</sequence>
<feature type="transmembrane region" description="Helical" evidence="1">
    <location>
        <begin position="21"/>
        <end position="39"/>
    </location>
</feature>
<evidence type="ECO:0000313" key="3">
    <source>
        <dbReference type="Proteomes" id="UP001138540"/>
    </source>
</evidence>
<accession>A0ABR6NBE0</accession>
<keyword evidence="3" id="KW-1185">Reference proteome</keyword>